<evidence type="ECO:0008006" key="3">
    <source>
        <dbReference type="Google" id="ProtNLM"/>
    </source>
</evidence>
<dbReference type="AlphaFoldDB" id="A0A517YL29"/>
<accession>A0A517YL29</accession>
<reference evidence="1 2" key="1">
    <citation type="submission" date="2019-02" db="EMBL/GenBank/DDBJ databases">
        <title>Deep-cultivation of Planctomycetes and their phenomic and genomic characterization uncovers novel biology.</title>
        <authorList>
            <person name="Wiegand S."/>
            <person name="Jogler M."/>
            <person name="Boedeker C."/>
            <person name="Pinto D."/>
            <person name="Vollmers J."/>
            <person name="Rivas-Marin E."/>
            <person name="Kohn T."/>
            <person name="Peeters S.H."/>
            <person name="Heuer A."/>
            <person name="Rast P."/>
            <person name="Oberbeckmann S."/>
            <person name="Bunk B."/>
            <person name="Jeske O."/>
            <person name="Meyerdierks A."/>
            <person name="Storesund J.E."/>
            <person name="Kallscheuer N."/>
            <person name="Luecker S."/>
            <person name="Lage O.M."/>
            <person name="Pohl T."/>
            <person name="Merkel B.J."/>
            <person name="Hornburger P."/>
            <person name="Mueller R.-W."/>
            <person name="Bruemmer F."/>
            <person name="Labrenz M."/>
            <person name="Spormann A.M."/>
            <person name="Op den Camp H."/>
            <person name="Overmann J."/>
            <person name="Amann R."/>
            <person name="Jetten M.S.M."/>
            <person name="Mascher T."/>
            <person name="Medema M.H."/>
            <person name="Devos D.P."/>
            <person name="Kaster A.-K."/>
            <person name="Ovreas L."/>
            <person name="Rohde M."/>
            <person name="Galperin M.Y."/>
            <person name="Jogler C."/>
        </authorList>
    </citation>
    <scope>NUCLEOTIDE SEQUENCE [LARGE SCALE GENOMIC DNA]</scope>
    <source>
        <strain evidence="1 2">ETA_A8</strain>
    </source>
</reference>
<dbReference type="Proteomes" id="UP000315017">
    <property type="component" value="Chromosome"/>
</dbReference>
<dbReference type="KEGG" id="aagg:ETAA8_60880"/>
<name>A0A517YL29_9BACT</name>
<dbReference type="EMBL" id="CP036274">
    <property type="protein sequence ID" value="QDU30935.1"/>
    <property type="molecule type" value="Genomic_DNA"/>
</dbReference>
<organism evidence="1 2">
    <name type="scientific">Anatilimnocola aggregata</name>
    <dbReference type="NCBI Taxonomy" id="2528021"/>
    <lineage>
        <taxon>Bacteria</taxon>
        <taxon>Pseudomonadati</taxon>
        <taxon>Planctomycetota</taxon>
        <taxon>Planctomycetia</taxon>
        <taxon>Pirellulales</taxon>
        <taxon>Pirellulaceae</taxon>
        <taxon>Anatilimnocola</taxon>
    </lineage>
</organism>
<keyword evidence="2" id="KW-1185">Reference proteome</keyword>
<gene>
    <name evidence="1" type="ORF">ETAA8_60880</name>
</gene>
<evidence type="ECO:0000313" key="1">
    <source>
        <dbReference type="EMBL" id="QDU30935.1"/>
    </source>
</evidence>
<proteinExistence type="predicted"/>
<protein>
    <recommendedName>
        <fullName evidence="3">Prepilin-type N-terminal cleavage/methylation domain-containing protein</fullName>
    </recommendedName>
</protein>
<evidence type="ECO:0000313" key="2">
    <source>
        <dbReference type="Proteomes" id="UP000315017"/>
    </source>
</evidence>
<sequence>MRTCLRPAKASWHRPPACGLLGRNMTGRMPIPRKGSPRRGLSLPELLASMTILILIAGSLGSVATAVRSSNSYCSGQTQAAQHARVTLSRIERNLSTCTANEQFPGCRVFATTVSGSAFPDTLVVWKPLATAMAPTGLPRVNELLLYTYNPSAPNELLEIRDTTNTATAPAATSTTAWNTLVTQLKTSNTATRTVITTRLHTALPAVGQSTRGALRFLILAGPPDAQWTAYRAGTTAWDDLEWPLDRYGSTTGTRAIACQIELQVDASDGVTTSGHVLPFFGSGSYSFQVSR</sequence>